<evidence type="ECO:0000256" key="7">
    <source>
        <dbReference type="SAM" id="Phobius"/>
    </source>
</evidence>
<feature type="domain" description="Major facilitator superfamily (MFS) profile" evidence="8">
    <location>
        <begin position="37"/>
        <end position="496"/>
    </location>
</feature>
<evidence type="ECO:0000313" key="9">
    <source>
        <dbReference type="EMBL" id="OKL57510.1"/>
    </source>
</evidence>
<feature type="transmembrane region" description="Helical" evidence="7">
    <location>
        <begin position="372"/>
        <end position="393"/>
    </location>
</feature>
<protein>
    <recommendedName>
        <fullName evidence="8">Major facilitator superfamily (MFS) profile domain-containing protein</fullName>
    </recommendedName>
</protein>
<dbReference type="GO" id="GO:0016020">
    <property type="term" value="C:membrane"/>
    <property type="evidence" value="ECO:0007669"/>
    <property type="project" value="UniProtKB-SubCell"/>
</dbReference>
<evidence type="ECO:0000256" key="3">
    <source>
        <dbReference type="ARBA" id="ARBA00022692"/>
    </source>
</evidence>
<dbReference type="GeneID" id="31006998"/>
<dbReference type="FunFam" id="1.20.1250.20:FF:000516">
    <property type="entry name" value="Alternative sulfate transporter"/>
    <property type="match status" value="1"/>
</dbReference>
<feature type="transmembrane region" description="Helical" evidence="7">
    <location>
        <begin position="104"/>
        <end position="122"/>
    </location>
</feature>
<feature type="region of interest" description="Disordered" evidence="6">
    <location>
        <begin position="1"/>
        <end position="21"/>
    </location>
</feature>
<evidence type="ECO:0000256" key="5">
    <source>
        <dbReference type="ARBA" id="ARBA00023136"/>
    </source>
</evidence>
<dbReference type="Proteomes" id="UP000214365">
    <property type="component" value="Unassembled WGS sequence"/>
</dbReference>
<dbReference type="InterPro" id="IPR020846">
    <property type="entry name" value="MFS_dom"/>
</dbReference>
<organism evidence="9 10">
    <name type="scientific">Talaromyces atroroseus</name>
    <dbReference type="NCBI Taxonomy" id="1441469"/>
    <lineage>
        <taxon>Eukaryota</taxon>
        <taxon>Fungi</taxon>
        <taxon>Dikarya</taxon>
        <taxon>Ascomycota</taxon>
        <taxon>Pezizomycotina</taxon>
        <taxon>Eurotiomycetes</taxon>
        <taxon>Eurotiomycetidae</taxon>
        <taxon>Eurotiales</taxon>
        <taxon>Trichocomaceae</taxon>
        <taxon>Talaromyces</taxon>
        <taxon>Talaromyces sect. Trachyspermi</taxon>
    </lineage>
</organism>
<dbReference type="EMBL" id="LFMY01000011">
    <property type="protein sequence ID" value="OKL57510.1"/>
    <property type="molecule type" value="Genomic_DNA"/>
</dbReference>
<keyword evidence="2" id="KW-0813">Transport</keyword>
<gene>
    <name evidence="9" type="ORF">UA08_07242</name>
</gene>
<dbReference type="GO" id="GO:0022857">
    <property type="term" value="F:transmembrane transporter activity"/>
    <property type="evidence" value="ECO:0007669"/>
    <property type="project" value="InterPro"/>
</dbReference>
<dbReference type="PANTHER" id="PTHR43791">
    <property type="entry name" value="PERMEASE-RELATED"/>
    <property type="match status" value="1"/>
</dbReference>
<keyword evidence="10" id="KW-1185">Reference proteome</keyword>
<evidence type="ECO:0000259" key="8">
    <source>
        <dbReference type="PROSITE" id="PS50850"/>
    </source>
</evidence>
<feature type="transmembrane region" description="Helical" evidence="7">
    <location>
        <begin position="196"/>
        <end position="218"/>
    </location>
</feature>
<dbReference type="SUPFAM" id="SSF103473">
    <property type="entry name" value="MFS general substrate transporter"/>
    <property type="match status" value="1"/>
</dbReference>
<dbReference type="Pfam" id="PF07690">
    <property type="entry name" value="MFS_1"/>
    <property type="match status" value="1"/>
</dbReference>
<sequence>MGVQGKEADDSDPSVWSRSSLDRSSEKKARTKVDFSVLPLLYLGFFVFQLDRMNIASAITDGFATDIHVTQSTINLGNQILFAGIVAFEIPCNMAQQRVGPRKWLAGQIFVFGLLATMQVFVRNRGSFLALKMLLGVAEAGYIPGAIYTLSTWYRKEELATRVAVFFFGMFSGNALNPLIASGILQLDGCRGLKGWQWLFLIEGLFTISVFFLFLLFLPGSPAVPRPLLSSGLVKFSDSDKEILTARLNNPDEGNPEDNRGARISLQIVWKTVSNYRRWLHFVSSFAVFSTWSPLTTYTPSIIMSLGFDRTDANALAAVGALLALAVVFGFAYLSDRVKLRGAIIVMAQLCYLITLIVALTVQPHVNRWSRWGLWTAVNSFAVGYHPLHNTWVQVNCRDPRERSISIALWVMFSNSGLVAGAQYFQATDKPLYENGLRVMIAMVSVGMLAALAQIGIYFVHNRRVSQGKHRPRDKSAPFMHVFVEASFNTATVGDI</sequence>
<keyword evidence="5 7" id="KW-0472">Membrane</keyword>
<dbReference type="AlphaFoldDB" id="A0A225AB72"/>
<keyword evidence="4 7" id="KW-1133">Transmembrane helix</keyword>
<name>A0A225AB72_TALAT</name>
<dbReference type="PANTHER" id="PTHR43791:SF32">
    <property type="entry name" value="MAJOR FACILITATOR SUPERFAMILY (MFS) PROFILE DOMAIN-CONTAINING PROTEIN"/>
    <property type="match status" value="1"/>
</dbReference>
<keyword evidence="3 7" id="KW-0812">Transmembrane</keyword>
<evidence type="ECO:0000313" key="10">
    <source>
        <dbReference type="Proteomes" id="UP000214365"/>
    </source>
</evidence>
<dbReference type="InterPro" id="IPR011701">
    <property type="entry name" value="MFS"/>
</dbReference>
<feature type="transmembrane region" description="Helical" evidence="7">
    <location>
        <begin position="405"/>
        <end position="425"/>
    </location>
</feature>
<comment type="caution">
    <text evidence="9">The sequence shown here is derived from an EMBL/GenBank/DDBJ whole genome shotgun (WGS) entry which is preliminary data.</text>
</comment>
<feature type="transmembrane region" description="Helical" evidence="7">
    <location>
        <begin position="128"/>
        <end position="151"/>
    </location>
</feature>
<evidence type="ECO:0000256" key="1">
    <source>
        <dbReference type="ARBA" id="ARBA00004141"/>
    </source>
</evidence>
<dbReference type="STRING" id="1441469.A0A225AB72"/>
<comment type="subcellular location">
    <subcellularLocation>
        <location evidence="1">Membrane</location>
        <topology evidence="1">Multi-pass membrane protein</topology>
    </subcellularLocation>
</comment>
<feature type="transmembrane region" description="Helical" evidence="7">
    <location>
        <begin position="163"/>
        <end position="184"/>
    </location>
</feature>
<evidence type="ECO:0000256" key="6">
    <source>
        <dbReference type="SAM" id="MobiDB-lite"/>
    </source>
</evidence>
<feature type="transmembrane region" description="Helical" evidence="7">
    <location>
        <begin position="437"/>
        <end position="460"/>
    </location>
</feature>
<accession>A0A225AB72</accession>
<reference evidence="9 10" key="1">
    <citation type="submission" date="2015-06" db="EMBL/GenBank/DDBJ databases">
        <title>Talaromyces atroroseus IBT 11181 draft genome.</title>
        <authorList>
            <person name="Rasmussen K.B."/>
            <person name="Rasmussen S."/>
            <person name="Petersen B."/>
            <person name="Sicheritz-Ponten T."/>
            <person name="Mortensen U.H."/>
            <person name="Thrane U."/>
        </authorList>
    </citation>
    <scope>NUCLEOTIDE SEQUENCE [LARGE SCALE GENOMIC DNA]</scope>
    <source>
        <strain evidence="9 10">IBT 11181</strain>
    </source>
</reference>
<evidence type="ECO:0000256" key="4">
    <source>
        <dbReference type="ARBA" id="ARBA00022989"/>
    </source>
</evidence>
<feature type="transmembrane region" description="Helical" evidence="7">
    <location>
        <begin position="315"/>
        <end position="335"/>
    </location>
</feature>
<dbReference type="Gene3D" id="1.20.1250.20">
    <property type="entry name" value="MFS general substrate transporter like domains"/>
    <property type="match status" value="2"/>
</dbReference>
<dbReference type="PROSITE" id="PS50850">
    <property type="entry name" value="MFS"/>
    <property type="match status" value="1"/>
</dbReference>
<proteinExistence type="predicted"/>
<dbReference type="OrthoDB" id="2985014at2759"/>
<feature type="transmembrane region" description="Helical" evidence="7">
    <location>
        <begin position="342"/>
        <end position="360"/>
    </location>
</feature>
<dbReference type="RefSeq" id="XP_020117631.1">
    <property type="nucleotide sequence ID" value="XM_020262162.1"/>
</dbReference>
<dbReference type="InterPro" id="IPR036259">
    <property type="entry name" value="MFS_trans_sf"/>
</dbReference>
<evidence type="ECO:0000256" key="2">
    <source>
        <dbReference type="ARBA" id="ARBA00022448"/>
    </source>
</evidence>
<feature type="transmembrane region" description="Helical" evidence="7">
    <location>
        <begin position="279"/>
        <end position="295"/>
    </location>
</feature>